<accession>A0ABU3FNH9</accession>
<proteinExistence type="predicted"/>
<feature type="transmembrane region" description="Helical" evidence="1">
    <location>
        <begin position="265"/>
        <end position="283"/>
    </location>
</feature>
<keyword evidence="1" id="KW-0472">Membrane</keyword>
<sequence>MKKIEKIIPYAILFVMFVLIAFSFRDNPFSKVLSGHDSSMFLYFGRGISDGLVPYKDMLDHKGPFLFIIEYMAILIGFGNISMGIWIVECLFLLGSIIFLFKTSCLYVESKLVSSVALAFMTPIFILCYDGGNYSEEFALLFISISFYLFSKAVLQKNVSQLEYVLIGICGAATFFIRINMISLWVVFCLVVLFENLFNKRINLLLKQIRGIFIGGVLVVSIMVILSLFQNNLREMIQQAFIMNFLYSDSNISEKITVAYSFIDLLLKTGIFPMIVIGCAYFFVDNKKIQNKVIIILLIYFIMNFFTVILSGRYYTHYLITQFVPIAIFLAFSIDFITLTLVKRRKKIFTMMLLLTMVLPSSVLAIKNYNWRFSIDESMDVKQTRSIANYIEKNSSPKETIYVHNINANIYLLSNRYSNSRFFVLPAVNYENFNELKKEFSRELQSNPPKYIVIRKQFLEDKYNKSNLNNEVYSVLEKNYHQNKNEMSDYYLLYEINK</sequence>
<dbReference type="EMBL" id="JARQBN010000004">
    <property type="protein sequence ID" value="MDT2827525.1"/>
    <property type="molecule type" value="Genomic_DNA"/>
</dbReference>
<evidence type="ECO:0000313" key="2">
    <source>
        <dbReference type="EMBL" id="MDT2827525.1"/>
    </source>
</evidence>
<feature type="transmembrane region" description="Helical" evidence="1">
    <location>
        <begin position="71"/>
        <end position="100"/>
    </location>
</feature>
<feature type="transmembrane region" description="Helical" evidence="1">
    <location>
        <begin position="289"/>
        <end position="311"/>
    </location>
</feature>
<feature type="transmembrane region" description="Helical" evidence="1">
    <location>
        <begin position="112"/>
        <end position="132"/>
    </location>
</feature>
<keyword evidence="1" id="KW-1133">Transmembrane helix</keyword>
<feature type="transmembrane region" description="Helical" evidence="1">
    <location>
        <begin position="138"/>
        <end position="155"/>
    </location>
</feature>
<feature type="transmembrane region" description="Helical" evidence="1">
    <location>
        <begin position="164"/>
        <end position="194"/>
    </location>
</feature>
<dbReference type="RefSeq" id="WP_311818636.1">
    <property type="nucleotide sequence ID" value="NZ_JARQBN010000004.1"/>
</dbReference>
<feature type="transmembrane region" description="Helical" evidence="1">
    <location>
        <begin position="323"/>
        <end position="342"/>
    </location>
</feature>
<protein>
    <submittedName>
        <fullName evidence="2">Prepilin-type cleavage/methylation protein</fullName>
    </submittedName>
</protein>
<comment type="caution">
    <text evidence="2">The sequence shown here is derived from an EMBL/GenBank/DDBJ whole genome shotgun (WGS) entry which is preliminary data.</text>
</comment>
<name>A0ABU3FNH9_9ENTE</name>
<keyword evidence="3" id="KW-1185">Reference proteome</keyword>
<organism evidence="2 3">
    <name type="scientific">Enterococcus viikkiensis</name>
    <dbReference type="NCBI Taxonomy" id="930854"/>
    <lineage>
        <taxon>Bacteria</taxon>
        <taxon>Bacillati</taxon>
        <taxon>Bacillota</taxon>
        <taxon>Bacilli</taxon>
        <taxon>Lactobacillales</taxon>
        <taxon>Enterococcaceae</taxon>
        <taxon>Enterococcus</taxon>
    </lineage>
</organism>
<reference evidence="2 3" key="1">
    <citation type="submission" date="2023-03" db="EMBL/GenBank/DDBJ databases">
        <authorList>
            <person name="Shen W."/>
            <person name="Cai J."/>
        </authorList>
    </citation>
    <scope>NUCLEOTIDE SEQUENCE [LARGE SCALE GENOMIC DNA]</scope>
    <source>
        <strain evidence="2 3">B101</strain>
    </source>
</reference>
<dbReference type="Proteomes" id="UP001265301">
    <property type="component" value="Unassembled WGS sequence"/>
</dbReference>
<evidence type="ECO:0000256" key="1">
    <source>
        <dbReference type="SAM" id="Phobius"/>
    </source>
</evidence>
<evidence type="ECO:0000313" key="3">
    <source>
        <dbReference type="Proteomes" id="UP001265301"/>
    </source>
</evidence>
<feature type="transmembrane region" description="Helical" evidence="1">
    <location>
        <begin position="7"/>
        <end position="24"/>
    </location>
</feature>
<gene>
    <name evidence="2" type="ORF">P7H59_03545</name>
</gene>
<feature type="transmembrane region" description="Helical" evidence="1">
    <location>
        <begin position="209"/>
        <end position="229"/>
    </location>
</feature>
<keyword evidence="1" id="KW-0812">Transmembrane</keyword>